<evidence type="ECO:0000313" key="2">
    <source>
        <dbReference type="EMBL" id="GAH07415.1"/>
    </source>
</evidence>
<protein>
    <recommendedName>
        <fullName evidence="3">Sulfotransferase family protein</fullName>
    </recommendedName>
</protein>
<proteinExistence type="predicted"/>
<accession>X1DGH9</accession>
<feature type="non-terminal residue" evidence="2">
    <location>
        <position position="1"/>
    </location>
</feature>
<reference evidence="2" key="1">
    <citation type="journal article" date="2014" name="Front. Microbiol.">
        <title>High frequency of phylogenetically diverse reductive dehalogenase-homologous genes in deep subseafloor sedimentary metagenomes.</title>
        <authorList>
            <person name="Kawai M."/>
            <person name="Futagami T."/>
            <person name="Toyoda A."/>
            <person name="Takaki Y."/>
            <person name="Nishi S."/>
            <person name="Hori S."/>
            <person name="Arai W."/>
            <person name="Tsubouchi T."/>
            <person name="Morono Y."/>
            <person name="Uchiyama I."/>
            <person name="Ito T."/>
            <person name="Fujiyama A."/>
            <person name="Inagaki F."/>
            <person name="Takami H."/>
        </authorList>
    </citation>
    <scope>NUCLEOTIDE SEQUENCE</scope>
    <source>
        <strain evidence="2">Expedition CK06-06</strain>
    </source>
</reference>
<gene>
    <name evidence="2" type="ORF">S01H4_61005</name>
</gene>
<comment type="caution">
    <text evidence="2">The sequence shown here is derived from an EMBL/GenBank/DDBJ whole genome shotgun (WGS) entry which is preliminary data.</text>
</comment>
<dbReference type="EMBL" id="BART01036086">
    <property type="protein sequence ID" value="GAH07415.1"/>
    <property type="molecule type" value="Genomic_DNA"/>
</dbReference>
<organism evidence="2">
    <name type="scientific">marine sediment metagenome</name>
    <dbReference type="NCBI Taxonomy" id="412755"/>
    <lineage>
        <taxon>unclassified sequences</taxon>
        <taxon>metagenomes</taxon>
        <taxon>ecological metagenomes</taxon>
    </lineage>
</organism>
<name>X1DGH9_9ZZZZ</name>
<dbReference type="AlphaFoldDB" id="X1DGH9"/>
<feature type="region of interest" description="Disordered" evidence="1">
    <location>
        <begin position="66"/>
        <end position="105"/>
    </location>
</feature>
<evidence type="ECO:0008006" key="3">
    <source>
        <dbReference type="Google" id="ProtNLM"/>
    </source>
</evidence>
<evidence type="ECO:0000256" key="1">
    <source>
        <dbReference type="SAM" id="MobiDB-lite"/>
    </source>
</evidence>
<sequence length="105" mass="12068">HIPRNGGTSINNALYGRFMGHYTARDVRFWAPDLFGRLPSFAVTRNPWARLLSAYRFAEKQSGVLNKLGEKSTRPSHQPRNPPVTPELKSRLIQYVDDPRSEDHH</sequence>